<evidence type="ECO:0000313" key="1">
    <source>
        <dbReference type="EMBL" id="GAV91581.1"/>
    </source>
</evidence>
<organism evidence="1 2">
    <name type="scientific">Cephalotus follicularis</name>
    <name type="common">Albany pitcher plant</name>
    <dbReference type="NCBI Taxonomy" id="3775"/>
    <lineage>
        <taxon>Eukaryota</taxon>
        <taxon>Viridiplantae</taxon>
        <taxon>Streptophyta</taxon>
        <taxon>Embryophyta</taxon>
        <taxon>Tracheophyta</taxon>
        <taxon>Spermatophyta</taxon>
        <taxon>Magnoliopsida</taxon>
        <taxon>eudicotyledons</taxon>
        <taxon>Gunneridae</taxon>
        <taxon>Pentapetalae</taxon>
        <taxon>rosids</taxon>
        <taxon>fabids</taxon>
        <taxon>Oxalidales</taxon>
        <taxon>Cephalotaceae</taxon>
        <taxon>Cephalotus</taxon>
    </lineage>
</organism>
<accession>A0A1Q3DGI8</accession>
<protein>
    <submittedName>
        <fullName evidence="1">Uncharacterized protein</fullName>
    </submittedName>
</protein>
<proteinExistence type="predicted"/>
<dbReference type="AlphaFoldDB" id="A0A1Q3DGI8"/>
<keyword evidence="2" id="KW-1185">Reference proteome</keyword>
<evidence type="ECO:0000313" key="2">
    <source>
        <dbReference type="Proteomes" id="UP000187406"/>
    </source>
</evidence>
<gene>
    <name evidence="1" type="ORF">CFOL_v3_34973</name>
</gene>
<feature type="non-terminal residue" evidence="1">
    <location>
        <position position="1"/>
    </location>
</feature>
<comment type="caution">
    <text evidence="1">The sequence shown here is derived from an EMBL/GenBank/DDBJ whole genome shotgun (WGS) entry which is preliminary data.</text>
</comment>
<dbReference type="Proteomes" id="UP000187406">
    <property type="component" value="Unassembled WGS sequence"/>
</dbReference>
<dbReference type="EMBL" id="BDDD01007665">
    <property type="protein sequence ID" value="GAV91581.1"/>
    <property type="molecule type" value="Genomic_DNA"/>
</dbReference>
<name>A0A1Q3DGI8_CEPFO</name>
<sequence length="31" mass="3843">EVEVVVVGQQWNLYKRRWTTFKEGWIEFMIA</sequence>
<reference evidence="2" key="1">
    <citation type="submission" date="2016-04" db="EMBL/GenBank/DDBJ databases">
        <title>Cephalotus genome sequencing.</title>
        <authorList>
            <person name="Fukushima K."/>
            <person name="Hasebe M."/>
            <person name="Fang X."/>
        </authorList>
    </citation>
    <scope>NUCLEOTIDE SEQUENCE [LARGE SCALE GENOMIC DNA]</scope>
    <source>
        <strain evidence="2">cv. St1</strain>
    </source>
</reference>